<reference evidence="2" key="1">
    <citation type="submission" date="2019-12" db="EMBL/GenBank/DDBJ databases">
        <title>Genome sequencing and annotation of Brassica cretica.</title>
        <authorList>
            <person name="Studholme D.J."/>
            <person name="Sarris P.F."/>
        </authorList>
    </citation>
    <scope>NUCLEOTIDE SEQUENCE</scope>
    <source>
        <strain evidence="2">PFS-001/15</strain>
        <strain evidence="3">PFS-102/07</strain>
        <tissue evidence="2">Leaf</tissue>
    </source>
</reference>
<evidence type="ECO:0000313" key="3">
    <source>
        <dbReference type="EMBL" id="KAF2545859.1"/>
    </source>
</evidence>
<evidence type="ECO:0000313" key="2">
    <source>
        <dbReference type="EMBL" id="KAF2541074.1"/>
    </source>
</evidence>
<comment type="caution">
    <text evidence="2">The sequence shown here is derived from an EMBL/GenBank/DDBJ whole genome shotgun (WGS) entry which is preliminary data.</text>
</comment>
<evidence type="ECO:0000313" key="4">
    <source>
        <dbReference type="Proteomes" id="UP000712281"/>
    </source>
</evidence>
<sequence length="100" mass="11629">MSLKCVNIFFMEAPPRDLTNDTRKSRVRLHKSVRKKGRNWKKQKRAKGGSQLPLTPYFSDSIRKSRVRSKCFSHPYAKLKALLIVVMIDKGEKSMEEAFT</sequence>
<gene>
    <name evidence="2" type="ORF">F2Q68_00032652</name>
    <name evidence="3" type="ORF">F2Q70_00022231</name>
</gene>
<accession>A0A8S9G753</accession>
<dbReference type="EMBL" id="QGKW02002005">
    <property type="protein sequence ID" value="KAF2541074.1"/>
    <property type="molecule type" value="Genomic_DNA"/>
</dbReference>
<feature type="compositionally biased region" description="Basic residues" evidence="1">
    <location>
        <begin position="27"/>
        <end position="47"/>
    </location>
</feature>
<organism evidence="2 4">
    <name type="scientific">Brassica cretica</name>
    <name type="common">Mustard</name>
    <dbReference type="NCBI Taxonomy" id="69181"/>
    <lineage>
        <taxon>Eukaryota</taxon>
        <taxon>Viridiplantae</taxon>
        <taxon>Streptophyta</taxon>
        <taxon>Embryophyta</taxon>
        <taxon>Tracheophyta</taxon>
        <taxon>Spermatophyta</taxon>
        <taxon>Magnoliopsida</taxon>
        <taxon>eudicotyledons</taxon>
        <taxon>Gunneridae</taxon>
        <taxon>Pentapetalae</taxon>
        <taxon>rosids</taxon>
        <taxon>malvids</taxon>
        <taxon>Brassicales</taxon>
        <taxon>Brassicaceae</taxon>
        <taxon>Brassiceae</taxon>
        <taxon>Brassica</taxon>
    </lineage>
</organism>
<dbReference type="AlphaFoldDB" id="A0A8S9G753"/>
<feature type="region of interest" description="Disordered" evidence="1">
    <location>
        <begin position="27"/>
        <end position="51"/>
    </location>
</feature>
<protein>
    <submittedName>
        <fullName evidence="2">Uncharacterized protein</fullName>
    </submittedName>
</protein>
<evidence type="ECO:0000256" key="1">
    <source>
        <dbReference type="SAM" id="MobiDB-lite"/>
    </source>
</evidence>
<name>A0A8S9G753_BRACR</name>
<dbReference type="EMBL" id="QGKY02001925">
    <property type="protein sequence ID" value="KAF2545859.1"/>
    <property type="molecule type" value="Genomic_DNA"/>
</dbReference>
<proteinExistence type="predicted"/>
<dbReference type="Proteomes" id="UP000712281">
    <property type="component" value="Unassembled WGS sequence"/>
</dbReference>